<feature type="transmembrane region" description="Helical" evidence="1">
    <location>
        <begin position="12"/>
        <end position="32"/>
    </location>
</feature>
<keyword evidence="3" id="KW-1185">Reference proteome</keyword>
<name>A0ABQ4U7E7_9HYPH</name>
<comment type="caution">
    <text evidence="2">The sequence shown here is derived from an EMBL/GenBank/DDBJ whole genome shotgun (WGS) entry which is preliminary data.</text>
</comment>
<dbReference type="RefSeq" id="WP_238222030.1">
    <property type="nucleotide sequence ID" value="NZ_BAAADH010000020.1"/>
</dbReference>
<organism evidence="2 3">
    <name type="scientific">Methylorubrum aminovorans</name>
    <dbReference type="NCBI Taxonomy" id="269069"/>
    <lineage>
        <taxon>Bacteria</taxon>
        <taxon>Pseudomonadati</taxon>
        <taxon>Pseudomonadota</taxon>
        <taxon>Alphaproteobacteria</taxon>
        <taxon>Hyphomicrobiales</taxon>
        <taxon>Methylobacteriaceae</taxon>
        <taxon>Methylorubrum</taxon>
    </lineage>
</organism>
<evidence type="ECO:0000313" key="3">
    <source>
        <dbReference type="Proteomes" id="UP001055039"/>
    </source>
</evidence>
<protein>
    <submittedName>
        <fullName evidence="2">Uncharacterized protein</fullName>
    </submittedName>
</protein>
<accession>A0ABQ4U7E7</accession>
<keyword evidence="1" id="KW-1133">Transmembrane helix</keyword>
<dbReference type="Proteomes" id="UP001055039">
    <property type="component" value="Unassembled WGS sequence"/>
</dbReference>
<sequence>MKRVAARALDALRTFAILTLGVAATGYLYTWWGAYVDRIETTKEQHVHQVIGQPFIHHGDKVENTTAQPGDLIFVHNKYIRTERCSMAVANLLINPETNDVHHWSTFQNWLPAGTFTADEMFKIPEWMPPATYRLVKRTTATCDGKTVYFVNFDLMLTIRPR</sequence>
<dbReference type="EMBL" id="BPRC01000001">
    <property type="protein sequence ID" value="GJE63236.1"/>
    <property type="molecule type" value="Genomic_DNA"/>
</dbReference>
<reference evidence="2" key="1">
    <citation type="journal article" date="2021" name="Front. Microbiol.">
        <title>Comprehensive Comparative Genomics and Phenotyping of Methylobacterium Species.</title>
        <authorList>
            <person name="Alessa O."/>
            <person name="Ogura Y."/>
            <person name="Fujitani Y."/>
            <person name="Takami H."/>
            <person name="Hayashi T."/>
            <person name="Sahin N."/>
            <person name="Tani A."/>
        </authorList>
    </citation>
    <scope>NUCLEOTIDE SEQUENCE</scope>
    <source>
        <strain evidence="2">NBRC 15686</strain>
    </source>
</reference>
<evidence type="ECO:0000313" key="2">
    <source>
        <dbReference type="EMBL" id="GJE63236.1"/>
    </source>
</evidence>
<reference evidence="2" key="2">
    <citation type="submission" date="2021-08" db="EMBL/GenBank/DDBJ databases">
        <authorList>
            <person name="Tani A."/>
            <person name="Ola A."/>
            <person name="Ogura Y."/>
            <person name="Katsura K."/>
            <person name="Hayashi T."/>
        </authorList>
    </citation>
    <scope>NUCLEOTIDE SEQUENCE</scope>
    <source>
        <strain evidence="2">NBRC 15686</strain>
    </source>
</reference>
<keyword evidence="1" id="KW-0812">Transmembrane</keyword>
<gene>
    <name evidence="2" type="ORF">LNAOJCKE_0430</name>
</gene>
<evidence type="ECO:0000256" key="1">
    <source>
        <dbReference type="SAM" id="Phobius"/>
    </source>
</evidence>
<keyword evidence="1" id="KW-0472">Membrane</keyword>
<proteinExistence type="predicted"/>